<proteinExistence type="predicted"/>
<sequence>MIEGFIKGVFSSPIGIGDSNYAQFLTIKKGLSLFPSSPWTSNFPIVENDSKNAISWVLNLSFASWRMKNIYSNL</sequence>
<keyword evidence="2" id="KW-1185">Reference proteome</keyword>
<evidence type="ECO:0000313" key="2">
    <source>
        <dbReference type="Proteomes" id="UP000026915"/>
    </source>
</evidence>
<dbReference type="AlphaFoldDB" id="A0A061G536"/>
<dbReference type="Gramene" id="EOY24975">
    <property type="protein sequence ID" value="EOY24975"/>
    <property type="gene ID" value="TCM_016423"/>
</dbReference>
<gene>
    <name evidence="1" type="ORF">TCM_016423</name>
</gene>
<name>A0A061G536_THECC</name>
<protein>
    <submittedName>
        <fullName evidence="1">Uncharacterized protein</fullName>
    </submittedName>
</protein>
<reference evidence="1 2" key="1">
    <citation type="journal article" date="2013" name="Genome Biol.">
        <title>The genome sequence of the most widely cultivated cacao type and its use to identify candidate genes regulating pod color.</title>
        <authorList>
            <person name="Motamayor J.C."/>
            <person name="Mockaitis K."/>
            <person name="Schmutz J."/>
            <person name="Haiminen N."/>
            <person name="Iii D.L."/>
            <person name="Cornejo O."/>
            <person name="Findley S.D."/>
            <person name="Zheng P."/>
            <person name="Utro F."/>
            <person name="Royaert S."/>
            <person name="Saski C."/>
            <person name="Jenkins J."/>
            <person name="Podicheti R."/>
            <person name="Zhao M."/>
            <person name="Scheffler B.E."/>
            <person name="Stack J.C."/>
            <person name="Feltus F.A."/>
            <person name="Mustiga G.M."/>
            <person name="Amores F."/>
            <person name="Phillips W."/>
            <person name="Marelli J.P."/>
            <person name="May G.D."/>
            <person name="Shapiro H."/>
            <person name="Ma J."/>
            <person name="Bustamante C.D."/>
            <person name="Schnell R.J."/>
            <person name="Main D."/>
            <person name="Gilbert D."/>
            <person name="Parida L."/>
            <person name="Kuhn D.N."/>
        </authorList>
    </citation>
    <scope>NUCLEOTIDE SEQUENCE [LARGE SCALE GENOMIC DNA]</scope>
    <source>
        <strain evidence="2">cv. Matina 1-6</strain>
    </source>
</reference>
<evidence type="ECO:0000313" key="1">
    <source>
        <dbReference type="EMBL" id="EOY24975.1"/>
    </source>
</evidence>
<organism evidence="1 2">
    <name type="scientific">Theobroma cacao</name>
    <name type="common">Cacao</name>
    <name type="synonym">Cocoa</name>
    <dbReference type="NCBI Taxonomy" id="3641"/>
    <lineage>
        <taxon>Eukaryota</taxon>
        <taxon>Viridiplantae</taxon>
        <taxon>Streptophyta</taxon>
        <taxon>Embryophyta</taxon>
        <taxon>Tracheophyta</taxon>
        <taxon>Spermatophyta</taxon>
        <taxon>Magnoliopsida</taxon>
        <taxon>eudicotyledons</taxon>
        <taxon>Gunneridae</taxon>
        <taxon>Pentapetalae</taxon>
        <taxon>rosids</taxon>
        <taxon>malvids</taxon>
        <taxon>Malvales</taxon>
        <taxon>Malvaceae</taxon>
        <taxon>Byttnerioideae</taxon>
        <taxon>Theobroma</taxon>
    </lineage>
</organism>
<dbReference type="EMBL" id="CM001881">
    <property type="protein sequence ID" value="EOY24975.1"/>
    <property type="molecule type" value="Genomic_DNA"/>
</dbReference>
<accession>A0A061G536</accession>
<dbReference type="HOGENOM" id="CLU_2692769_0_0_1"/>
<dbReference type="Proteomes" id="UP000026915">
    <property type="component" value="Chromosome 3"/>
</dbReference>
<dbReference type="InParanoid" id="A0A061G536"/>